<organism evidence="3 4">
    <name type="scientific">Streptodolium elevatio</name>
    <dbReference type="NCBI Taxonomy" id="3157996"/>
    <lineage>
        <taxon>Bacteria</taxon>
        <taxon>Bacillati</taxon>
        <taxon>Actinomycetota</taxon>
        <taxon>Actinomycetes</taxon>
        <taxon>Kitasatosporales</taxon>
        <taxon>Streptomycetaceae</taxon>
        <taxon>Streptodolium</taxon>
    </lineage>
</organism>
<name>A0ABV3DK83_9ACTN</name>
<keyword evidence="1" id="KW-0378">Hydrolase</keyword>
<dbReference type="NCBIfam" id="NF033747">
    <property type="entry name" value="class_E_sortase"/>
    <property type="match status" value="1"/>
</dbReference>
<sequence>MRKVIRGTAEVVFTLGLVGLLLCVHQLWWTNIEAREKAESHVSELHDMWNDDESTPVAAANPPENASPPPYLGPDEGPDNVGGDGQEDGTTTRGGTVRGKAFAIVYIPRLGKNFQKPVVEGTSLKSLAQGVGHYTYAPYTGPGEQGNFGLAGHRNGHGEPFRYLNKLKVGDYVVVETERAWYTYQIVKGPFITKPGNGAVLAPNPPMLGLPEGQKIITLTTCDPEFTSKNRMVFWGTMTAAEDKRPGFRPAALTR</sequence>
<gene>
    <name evidence="3" type="ORF">AB0C36_21995</name>
</gene>
<evidence type="ECO:0000313" key="4">
    <source>
        <dbReference type="Proteomes" id="UP001551482"/>
    </source>
</evidence>
<dbReference type="InterPro" id="IPR023365">
    <property type="entry name" value="Sortase_dom-sf"/>
</dbReference>
<dbReference type="SUPFAM" id="SSF63817">
    <property type="entry name" value="Sortase"/>
    <property type="match status" value="1"/>
</dbReference>
<reference evidence="3 4" key="1">
    <citation type="submission" date="2024-06" db="EMBL/GenBank/DDBJ databases">
        <title>The Natural Products Discovery Center: Release of the First 8490 Sequenced Strains for Exploring Actinobacteria Biosynthetic Diversity.</title>
        <authorList>
            <person name="Kalkreuter E."/>
            <person name="Kautsar S.A."/>
            <person name="Yang D."/>
            <person name="Bader C.D."/>
            <person name="Teijaro C.N."/>
            <person name="Fluegel L."/>
            <person name="Davis C.M."/>
            <person name="Simpson J.R."/>
            <person name="Lauterbach L."/>
            <person name="Steele A.D."/>
            <person name="Gui C."/>
            <person name="Meng S."/>
            <person name="Li G."/>
            <person name="Viehrig K."/>
            <person name="Ye F."/>
            <person name="Su P."/>
            <person name="Kiefer A.F."/>
            <person name="Nichols A."/>
            <person name="Cepeda A.J."/>
            <person name="Yan W."/>
            <person name="Fan B."/>
            <person name="Jiang Y."/>
            <person name="Adhikari A."/>
            <person name="Zheng C.-J."/>
            <person name="Schuster L."/>
            <person name="Cowan T.M."/>
            <person name="Smanski M.J."/>
            <person name="Chevrette M.G."/>
            <person name="De Carvalho L.P.S."/>
            <person name="Shen B."/>
        </authorList>
    </citation>
    <scope>NUCLEOTIDE SEQUENCE [LARGE SCALE GENOMIC DNA]</scope>
    <source>
        <strain evidence="3 4">NPDC048946</strain>
    </source>
</reference>
<evidence type="ECO:0000256" key="1">
    <source>
        <dbReference type="ARBA" id="ARBA00022801"/>
    </source>
</evidence>
<dbReference type="InterPro" id="IPR005754">
    <property type="entry name" value="Sortase"/>
</dbReference>
<dbReference type="EMBL" id="JBEZFP010000057">
    <property type="protein sequence ID" value="MEU8136171.1"/>
    <property type="molecule type" value="Genomic_DNA"/>
</dbReference>
<dbReference type="Gene3D" id="2.40.260.10">
    <property type="entry name" value="Sortase"/>
    <property type="match status" value="1"/>
</dbReference>
<feature type="region of interest" description="Disordered" evidence="2">
    <location>
        <begin position="52"/>
        <end position="95"/>
    </location>
</feature>
<dbReference type="RefSeq" id="WP_358356485.1">
    <property type="nucleotide sequence ID" value="NZ_JBEZFP010000057.1"/>
</dbReference>
<dbReference type="Pfam" id="PF04203">
    <property type="entry name" value="Sortase"/>
    <property type="match status" value="1"/>
</dbReference>
<dbReference type="InterPro" id="IPR042003">
    <property type="entry name" value="Sortase_E"/>
</dbReference>
<evidence type="ECO:0000256" key="2">
    <source>
        <dbReference type="SAM" id="MobiDB-lite"/>
    </source>
</evidence>
<dbReference type="Proteomes" id="UP001551482">
    <property type="component" value="Unassembled WGS sequence"/>
</dbReference>
<comment type="caution">
    <text evidence="3">The sequence shown here is derived from an EMBL/GenBank/DDBJ whole genome shotgun (WGS) entry which is preliminary data.</text>
</comment>
<dbReference type="InterPro" id="IPR053465">
    <property type="entry name" value="Sortase_Class_E"/>
</dbReference>
<evidence type="ECO:0000313" key="3">
    <source>
        <dbReference type="EMBL" id="MEU8136171.1"/>
    </source>
</evidence>
<accession>A0ABV3DK83</accession>
<keyword evidence="4" id="KW-1185">Reference proteome</keyword>
<dbReference type="CDD" id="cd05830">
    <property type="entry name" value="Sortase_E"/>
    <property type="match status" value="1"/>
</dbReference>
<proteinExistence type="predicted"/>
<dbReference type="NCBIfam" id="TIGR01076">
    <property type="entry name" value="sortase_fam"/>
    <property type="match status" value="1"/>
</dbReference>
<protein>
    <submittedName>
        <fullName evidence="3">Class E sortase</fullName>
    </submittedName>
</protein>